<accession>A8ICM4</accession>
<dbReference type="EMBL" id="AP009384">
    <property type="protein sequence ID" value="BAF89226.1"/>
    <property type="molecule type" value="Genomic_DNA"/>
</dbReference>
<dbReference type="STRING" id="438753.AZC_3228"/>
<evidence type="ECO:0000313" key="1">
    <source>
        <dbReference type="EMBL" id="BAF89226.1"/>
    </source>
</evidence>
<reference evidence="2" key="2">
    <citation type="submission" date="2007-04" db="EMBL/GenBank/DDBJ databases">
        <title>Complete genome sequence of the nitrogen-fixing bacterium Azorhizobium caulinodans ORS571.</title>
        <authorList>
            <person name="Lee K.B."/>
            <person name="Backer P.D."/>
            <person name="Aono T."/>
            <person name="Liu C.T."/>
            <person name="Suzuki S."/>
            <person name="Suzuki T."/>
            <person name="Kaneko T."/>
            <person name="Yamada M."/>
            <person name="Tabata S."/>
            <person name="Kupfer D.M."/>
            <person name="Najar F.Z."/>
            <person name="Wiley G.B."/>
            <person name="Roe B."/>
            <person name="Binnewies T."/>
            <person name="Ussery D."/>
            <person name="Vereecke D."/>
            <person name="Gevers D."/>
            <person name="Holsters M."/>
            <person name="Oyaizu H."/>
        </authorList>
    </citation>
    <scope>NUCLEOTIDE SEQUENCE [LARGE SCALE GENOMIC DNA]</scope>
    <source>
        <strain evidence="2">ATCC 43989 / DSM 5975 / JCM 20966 / LMG 6465 / NBRC 14845 / NCIMB 13405 / ORS 571</strain>
    </source>
</reference>
<organism evidence="1 2">
    <name type="scientific">Azorhizobium caulinodans (strain ATCC 43989 / DSM 5975 / JCM 20966 / LMG 6465 / NBRC 14845 / NCIMB 13405 / ORS 571)</name>
    <dbReference type="NCBI Taxonomy" id="438753"/>
    <lineage>
        <taxon>Bacteria</taxon>
        <taxon>Pseudomonadati</taxon>
        <taxon>Pseudomonadota</taxon>
        <taxon>Alphaproteobacteria</taxon>
        <taxon>Hyphomicrobiales</taxon>
        <taxon>Xanthobacteraceae</taxon>
        <taxon>Azorhizobium</taxon>
    </lineage>
</organism>
<dbReference type="Proteomes" id="UP000000270">
    <property type="component" value="Chromosome"/>
</dbReference>
<reference evidence="1 2" key="5">
    <citation type="journal article" date="2010" name="Appl. Environ. Microbiol.">
        <title>phrR-like gene praR of Azorhizobium caulinodans ORS571 is essential for symbiosis with Sesbania rostrata and is involved in expression of reb genes.</title>
        <authorList>
            <person name="Akiba N."/>
            <person name="Aono T."/>
            <person name="Toyazaki H."/>
            <person name="Sato S."/>
            <person name="Oyaizu H."/>
        </authorList>
    </citation>
    <scope>NUCLEOTIDE SEQUENCE [LARGE SCALE GENOMIC DNA]</scope>
    <source>
        <strain evidence="2">ATCC 43989 / DSM 5975 / JCM 20966 / LMG 6465 / NBRC 14845 / NCIMB 13405 / ORS 571</strain>
    </source>
</reference>
<dbReference type="HOGENOM" id="CLU_2448299_0_0_5"/>
<dbReference type="KEGG" id="azc:AZC_3228"/>
<protein>
    <submittedName>
        <fullName evidence="1">Uncharacterized protein</fullName>
    </submittedName>
</protein>
<reference evidence="1 2" key="6">
    <citation type="journal article" date="2011" name="Appl. Environ. Microbiol.">
        <title>Involvement of the azorhizobial chromosome partition gene (parA) in the onset of bacteroid differentiation during Sesbania rostrata stem nodule development.</title>
        <authorList>
            <person name="Liu CT."/>
            <person name="Lee KB."/>
            <person name="Wang YS."/>
            <person name="Peng MH."/>
            <person name="Lee KT."/>
            <person name="Suzuki S."/>
            <person name="Suzuki T."/>
            <person name="Oyaizu H."/>
        </authorList>
    </citation>
    <scope>NUCLEOTIDE SEQUENCE [LARGE SCALE GENOMIC DNA]</scope>
    <source>
        <strain evidence="2">ATCC 43989 / DSM 5975 / JCM 20966 / LMG 6465 / NBRC 14845 / NCIMB 13405 / ORS 571</strain>
    </source>
</reference>
<reference evidence="1 2" key="3">
    <citation type="journal article" date="2008" name="BMC Genomics">
        <title>The genome of the versatile nitrogen fixer Azorhizobium caulinodans ORS571.</title>
        <authorList>
            <person name="Lee KB."/>
            <person name="Backer P.D."/>
            <person name="Aono T."/>
            <person name="Liu CT."/>
            <person name="Suzuki S."/>
            <person name="Suzuki T."/>
            <person name="Kaneko T."/>
            <person name="Yamada M."/>
            <person name="Tabata S."/>
            <person name="Kupfer D.M."/>
            <person name="Najar F.Z."/>
            <person name="Wiley G.B."/>
            <person name="Roe B."/>
            <person name="Binnewies T.T."/>
            <person name="Ussery D.W."/>
            <person name="D'Haeze W."/>
            <person name="Herder J.D."/>
            <person name="Gevers D."/>
            <person name="Vereecke D."/>
            <person name="Holsters M."/>
            <person name="Oyaizu H."/>
        </authorList>
    </citation>
    <scope>NUCLEOTIDE SEQUENCE [LARGE SCALE GENOMIC DNA]</scope>
    <source>
        <strain evidence="2">ATCC 43989 / DSM 5975 / JCM 20966 / LMG 6465 / NBRC 14845 / NCIMB 13405 / ORS 571</strain>
    </source>
</reference>
<sequence>MAINPPSLEAFMISTGGCLSDVGGMREVFSSAEALTAYAASKGQDLPKEAAEALVLQAREQMRPGGPQALSDDSLDHVSGAGWKQIHWS</sequence>
<proteinExistence type="predicted"/>
<reference evidence="1 2" key="1">
    <citation type="journal article" date="2007" name="Appl. Environ. Microbiol.">
        <title>Rhizobial factors required for stem nodule maturation and maintenance in Sesbania rostrata-Azorhizobium caulinodans ORS571 symbiosis.</title>
        <authorList>
            <person name="Suzuki S."/>
            <person name="Aono T."/>
            <person name="Lee KB."/>
            <person name="Suzuki T."/>
            <person name="Liu CT."/>
            <person name="Miwa H."/>
            <person name="Wakao S."/>
            <person name="Iki T."/>
            <person name="Oyaizu H."/>
        </authorList>
    </citation>
    <scope>NUCLEOTIDE SEQUENCE [LARGE SCALE GENOMIC DNA]</scope>
    <source>
        <strain evidence="2">ATCC 43989 / DSM 5975 / JCM 20966 / LMG 6465 / NBRC 14845 / NCIMB 13405 / ORS 571</strain>
    </source>
</reference>
<keyword evidence="2" id="KW-1185">Reference proteome</keyword>
<reference evidence="1 2" key="4">
    <citation type="journal article" date="2009" name="Appl. Environ. Microbiol.">
        <title>Comparative genome-wide transcriptional profiling of Azorhizobium caulinodans ORS571 grown under free-living and symbiotic conditions.</title>
        <authorList>
            <person name="Tsukada S."/>
            <person name="Aono T."/>
            <person name="Akiba N."/>
            <person name="Lee KB."/>
            <person name="Liu CT."/>
            <person name="Toyazaki H."/>
            <person name="Oyaizu H."/>
        </authorList>
    </citation>
    <scope>NUCLEOTIDE SEQUENCE [LARGE SCALE GENOMIC DNA]</scope>
    <source>
        <strain evidence="2">ATCC 43989 / DSM 5975 / JCM 20966 / LMG 6465 / NBRC 14845 / NCIMB 13405 / ORS 571</strain>
    </source>
</reference>
<gene>
    <name evidence="1" type="ordered locus">AZC_3228</name>
</gene>
<dbReference type="AlphaFoldDB" id="A8ICM4"/>
<evidence type="ECO:0000313" key="2">
    <source>
        <dbReference type="Proteomes" id="UP000000270"/>
    </source>
</evidence>
<name>A8ICM4_AZOC5</name>